<name>A0AAC9JDN2_9ALTE</name>
<feature type="transmembrane region" description="Helical" evidence="8">
    <location>
        <begin position="80"/>
        <end position="100"/>
    </location>
</feature>
<dbReference type="InterPro" id="IPR017540">
    <property type="entry name" value="Exosortase-1"/>
</dbReference>
<evidence type="ECO:0000313" key="10">
    <source>
        <dbReference type="Proteomes" id="UP000182101"/>
    </source>
</evidence>
<evidence type="ECO:0000256" key="5">
    <source>
        <dbReference type="ARBA" id="ARBA00022801"/>
    </source>
</evidence>
<feature type="transmembrane region" description="Helical" evidence="8">
    <location>
        <begin position="120"/>
        <end position="146"/>
    </location>
</feature>
<evidence type="ECO:0000313" key="9">
    <source>
        <dbReference type="EMBL" id="APD90590.1"/>
    </source>
</evidence>
<keyword evidence="5" id="KW-0378">Hydrolase</keyword>
<comment type="subcellular location">
    <subcellularLocation>
        <location evidence="1">Cell membrane</location>
        <topology evidence="1">Multi-pass membrane protein</topology>
    </subcellularLocation>
</comment>
<dbReference type="NCBIfam" id="TIGR03109">
    <property type="entry name" value="exosort_XrtA"/>
    <property type="match status" value="1"/>
</dbReference>
<feature type="transmembrane region" description="Helical" evidence="8">
    <location>
        <begin position="222"/>
        <end position="242"/>
    </location>
</feature>
<evidence type="ECO:0000256" key="8">
    <source>
        <dbReference type="SAM" id="Phobius"/>
    </source>
</evidence>
<feature type="transmembrane region" description="Helical" evidence="8">
    <location>
        <begin position="262"/>
        <end position="283"/>
    </location>
</feature>
<protein>
    <submittedName>
        <fullName evidence="9">Exosortase</fullName>
    </submittedName>
</protein>
<dbReference type="RefSeq" id="WP_071959654.1">
    <property type="nucleotide sequence ID" value="NZ_CP018024.1"/>
</dbReference>
<sequence>MTSTSSDTSSGFSKVTIAPSHAGYLSALLVLWIFAYYSTFERITATWFESTTFEHAVLIAPIAVWLIYRKRFAFGLARRSQLDACLGFFGLVCAVVAFIIGKLSLINALQQFALLSMPLFFILSVFGLVTLKHLLFPLFFLILSVPFGEFMIPHLQEVTADLTVIMLKLVGVPVYREGWYLQIPEGLFHVAEACSGIRFLFSTITIGLLIAHLEIESRVKQIVFVLSVLVIPILANGMRAFIMVYIGHVSNMQAAVGFDHLVYGWVFFFFVTALVILFSRLFYDGKSLPKLSDNRISLVVPKKRLLLSALIIGLGPTLLLAYHSQQLQVLADLESGSTDSYEIEEFRQWKPIYSGYDEYRSTKAVVDEEIIILHKIAYLTENEDKELLTWSNRPYDPEKWSVADSESGQYRYANKIYHYRYLTLKNGMGKSINLIYMWKVGDNFTANPIKVKTLQLLSKLTFSDFGGVALYAATQGNVSKDSLVKALIELEQQKSE</sequence>
<evidence type="ECO:0000256" key="3">
    <source>
        <dbReference type="ARBA" id="ARBA00022670"/>
    </source>
</evidence>
<dbReference type="InterPro" id="IPR026392">
    <property type="entry name" value="Exo/Archaeosortase_dom"/>
</dbReference>
<keyword evidence="4 8" id="KW-0812">Transmembrane</keyword>
<organism evidence="9 10">
    <name type="scientific">Alteromonas mediterranea</name>
    <dbReference type="NCBI Taxonomy" id="314275"/>
    <lineage>
        <taxon>Bacteria</taxon>
        <taxon>Pseudomonadati</taxon>
        <taxon>Pseudomonadota</taxon>
        <taxon>Gammaproteobacteria</taxon>
        <taxon>Alteromonadales</taxon>
        <taxon>Alteromonadaceae</taxon>
        <taxon>Alteromonas/Salinimonas group</taxon>
        <taxon>Alteromonas</taxon>
    </lineage>
</organism>
<keyword evidence="2" id="KW-1003">Cell membrane</keyword>
<dbReference type="GO" id="GO:0005886">
    <property type="term" value="C:plasma membrane"/>
    <property type="evidence" value="ECO:0007669"/>
    <property type="project" value="UniProtKB-SubCell"/>
</dbReference>
<evidence type="ECO:0000256" key="4">
    <source>
        <dbReference type="ARBA" id="ARBA00022692"/>
    </source>
</evidence>
<proteinExistence type="predicted"/>
<feature type="transmembrane region" description="Helical" evidence="8">
    <location>
        <begin position="52"/>
        <end position="68"/>
    </location>
</feature>
<keyword evidence="3" id="KW-0645">Protease</keyword>
<dbReference type="AlphaFoldDB" id="A0AAC9JDN2"/>
<evidence type="ECO:0000256" key="1">
    <source>
        <dbReference type="ARBA" id="ARBA00004651"/>
    </source>
</evidence>
<accession>A0AAC9JDN2</accession>
<dbReference type="NCBIfam" id="TIGR04178">
    <property type="entry name" value="exo_archaeo"/>
    <property type="match status" value="1"/>
</dbReference>
<keyword evidence="7 8" id="KW-0472">Membrane</keyword>
<dbReference type="GO" id="GO:0006508">
    <property type="term" value="P:proteolysis"/>
    <property type="evidence" value="ECO:0007669"/>
    <property type="project" value="UniProtKB-KW"/>
</dbReference>
<reference evidence="9 10" key="1">
    <citation type="submission" date="2016-11" db="EMBL/GenBank/DDBJ databases">
        <title>Networking in microbes: conjugative elements and plasmids in the genus Alteromonas.</title>
        <authorList>
            <person name="Lopez-Perez M."/>
            <person name="Ramon-Marco N."/>
            <person name="Rodriguez-Valera F."/>
        </authorList>
    </citation>
    <scope>NUCLEOTIDE SEQUENCE [LARGE SCALE GENOMIC DNA]</scope>
    <source>
        <strain evidence="9 10">CP48</strain>
    </source>
</reference>
<dbReference type="Pfam" id="PF09721">
    <property type="entry name" value="Exosortase_EpsH"/>
    <property type="match status" value="1"/>
</dbReference>
<dbReference type="InterPro" id="IPR019127">
    <property type="entry name" value="Exosortase"/>
</dbReference>
<keyword evidence="6 8" id="KW-1133">Transmembrane helix</keyword>
<dbReference type="Proteomes" id="UP000182101">
    <property type="component" value="Chromosome"/>
</dbReference>
<feature type="transmembrane region" description="Helical" evidence="8">
    <location>
        <begin position="187"/>
        <end position="210"/>
    </location>
</feature>
<dbReference type="GO" id="GO:0008233">
    <property type="term" value="F:peptidase activity"/>
    <property type="evidence" value="ECO:0007669"/>
    <property type="project" value="UniProtKB-KW"/>
</dbReference>
<evidence type="ECO:0000256" key="6">
    <source>
        <dbReference type="ARBA" id="ARBA00022989"/>
    </source>
</evidence>
<evidence type="ECO:0000256" key="7">
    <source>
        <dbReference type="ARBA" id="ARBA00023136"/>
    </source>
</evidence>
<dbReference type="EMBL" id="CP018024">
    <property type="protein sequence ID" value="APD90590.1"/>
    <property type="molecule type" value="Genomic_DNA"/>
</dbReference>
<feature type="transmembrane region" description="Helical" evidence="8">
    <location>
        <begin position="304"/>
        <end position="322"/>
    </location>
</feature>
<dbReference type="InterPro" id="IPR013426">
    <property type="entry name" value="EpsH-like"/>
</dbReference>
<evidence type="ECO:0000256" key="2">
    <source>
        <dbReference type="ARBA" id="ARBA00022475"/>
    </source>
</evidence>
<feature type="transmembrane region" description="Helical" evidence="8">
    <location>
        <begin position="21"/>
        <end position="40"/>
    </location>
</feature>
<gene>
    <name evidence="9" type="ORF">BM524_12720</name>
</gene>
<dbReference type="NCBIfam" id="TIGR02602">
    <property type="entry name" value="8TM_EpsH"/>
    <property type="match status" value="1"/>
</dbReference>